<comment type="caution">
    <text evidence="1">The sequence shown here is derived from an EMBL/GenBank/DDBJ whole genome shotgun (WGS) entry which is preliminary data.</text>
</comment>
<sequence length="118" mass="14065">MTRKLLIQLQMFEDLDAIARYIIGSSVRSESKNHILTCKRSPDMWVALHSVYEQRNEQRLDILYSQLFKYNQREWSPLNFLAYFPKRCCFPSTGLDKKIRTYCNPESNDYQKVCGCRL</sequence>
<dbReference type="EMBL" id="BGPR01016420">
    <property type="protein sequence ID" value="GBN72920.1"/>
    <property type="molecule type" value="Genomic_DNA"/>
</dbReference>
<name>A0A4Y2RBX2_ARAVE</name>
<dbReference type="Proteomes" id="UP000499080">
    <property type="component" value="Unassembled WGS sequence"/>
</dbReference>
<reference evidence="1 2" key="1">
    <citation type="journal article" date="2019" name="Sci. Rep.">
        <title>Orb-weaving spider Araneus ventricosus genome elucidates the spidroin gene catalogue.</title>
        <authorList>
            <person name="Kono N."/>
            <person name="Nakamura H."/>
            <person name="Ohtoshi R."/>
            <person name="Moran D.A.P."/>
            <person name="Shinohara A."/>
            <person name="Yoshida Y."/>
            <person name="Fujiwara M."/>
            <person name="Mori M."/>
            <person name="Tomita M."/>
            <person name="Arakawa K."/>
        </authorList>
    </citation>
    <scope>NUCLEOTIDE SEQUENCE [LARGE SCALE GENOMIC DNA]</scope>
</reference>
<evidence type="ECO:0000313" key="2">
    <source>
        <dbReference type="Proteomes" id="UP000499080"/>
    </source>
</evidence>
<accession>A0A4Y2RBX2</accession>
<dbReference type="OrthoDB" id="97058at2759"/>
<dbReference type="AlphaFoldDB" id="A0A4Y2RBX2"/>
<protein>
    <submittedName>
        <fullName evidence="1">Uncharacterized protein</fullName>
    </submittedName>
</protein>
<dbReference type="Pfam" id="PF14223">
    <property type="entry name" value="Retrotran_gag_2"/>
    <property type="match status" value="1"/>
</dbReference>
<gene>
    <name evidence="1" type="ORF">AVEN_254920_1</name>
</gene>
<organism evidence="1 2">
    <name type="scientific">Araneus ventricosus</name>
    <name type="common">Orbweaver spider</name>
    <name type="synonym">Epeira ventricosa</name>
    <dbReference type="NCBI Taxonomy" id="182803"/>
    <lineage>
        <taxon>Eukaryota</taxon>
        <taxon>Metazoa</taxon>
        <taxon>Ecdysozoa</taxon>
        <taxon>Arthropoda</taxon>
        <taxon>Chelicerata</taxon>
        <taxon>Arachnida</taxon>
        <taxon>Araneae</taxon>
        <taxon>Araneomorphae</taxon>
        <taxon>Entelegynae</taxon>
        <taxon>Araneoidea</taxon>
        <taxon>Araneidae</taxon>
        <taxon>Araneus</taxon>
    </lineage>
</organism>
<keyword evidence="2" id="KW-1185">Reference proteome</keyword>
<evidence type="ECO:0000313" key="1">
    <source>
        <dbReference type="EMBL" id="GBN72920.1"/>
    </source>
</evidence>
<proteinExistence type="predicted"/>